<reference evidence="2" key="1">
    <citation type="journal article" date="2018" name="Nat. Microbiol.">
        <title>Leveraging single-cell genomics to expand the fungal tree of life.</title>
        <authorList>
            <person name="Ahrendt S.R."/>
            <person name="Quandt C.A."/>
            <person name="Ciobanu D."/>
            <person name="Clum A."/>
            <person name="Salamov A."/>
            <person name="Andreopoulos B."/>
            <person name="Cheng J.F."/>
            <person name="Woyke T."/>
            <person name="Pelin A."/>
            <person name="Henrissat B."/>
            <person name="Reynolds N.K."/>
            <person name="Benny G.L."/>
            <person name="Smith M.E."/>
            <person name="James T.Y."/>
            <person name="Grigoriev I.V."/>
        </authorList>
    </citation>
    <scope>NUCLEOTIDE SEQUENCE [LARGE SCALE GENOMIC DNA]</scope>
    <source>
        <strain evidence="2">CSF55</strain>
    </source>
</reference>
<proteinExistence type="predicted"/>
<protein>
    <submittedName>
        <fullName evidence="1">Uncharacterized protein</fullName>
    </submittedName>
</protein>
<sequence>MSVFDTLMIVLLCGKRIFTCLQKFYFVLVVMTYNEYREKVDASAIKRKKTGATSVRNNSLPVTKCINALMESATGKQKGFFHILRRHVQTSLRMVFSKLPQTHFLSPKLLRLVIDFIGNSYIVTDPVALMSEAKCQTQRTHTDYSMDRID</sequence>
<evidence type="ECO:0000313" key="2">
    <source>
        <dbReference type="Proteomes" id="UP000281549"/>
    </source>
</evidence>
<accession>A0A4P9YG19</accession>
<name>A0A4P9YG19_ROZAC</name>
<dbReference type="Proteomes" id="UP000281549">
    <property type="component" value="Unassembled WGS sequence"/>
</dbReference>
<gene>
    <name evidence="1" type="ORF">ROZALSC1DRAFT_23252</name>
</gene>
<dbReference type="AlphaFoldDB" id="A0A4P9YG19"/>
<organism evidence="1 2">
    <name type="scientific">Rozella allomycis (strain CSF55)</name>
    <dbReference type="NCBI Taxonomy" id="988480"/>
    <lineage>
        <taxon>Eukaryota</taxon>
        <taxon>Fungi</taxon>
        <taxon>Fungi incertae sedis</taxon>
        <taxon>Cryptomycota</taxon>
        <taxon>Cryptomycota incertae sedis</taxon>
        <taxon>Rozella</taxon>
    </lineage>
</organism>
<evidence type="ECO:0000313" key="1">
    <source>
        <dbReference type="EMBL" id="RKP18423.1"/>
    </source>
</evidence>
<dbReference type="EMBL" id="ML005463">
    <property type="protein sequence ID" value="RKP18423.1"/>
    <property type="molecule type" value="Genomic_DNA"/>
</dbReference>